<dbReference type="eggNOG" id="COG4636">
    <property type="taxonomic scope" value="Bacteria"/>
</dbReference>
<organism evidence="2 3">
    <name type="scientific">Chondromyces apiculatus DSM 436</name>
    <dbReference type="NCBI Taxonomy" id="1192034"/>
    <lineage>
        <taxon>Bacteria</taxon>
        <taxon>Pseudomonadati</taxon>
        <taxon>Myxococcota</taxon>
        <taxon>Polyangia</taxon>
        <taxon>Polyangiales</taxon>
        <taxon>Polyangiaceae</taxon>
        <taxon>Chondromyces</taxon>
    </lineage>
</organism>
<name>A0A017SVF7_9BACT</name>
<feature type="domain" description="Putative restriction endonuclease" evidence="1">
    <location>
        <begin position="43"/>
        <end position="207"/>
    </location>
</feature>
<accession>A0A017SVF7</accession>
<dbReference type="PANTHER" id="PTHR34107:SF4">
    <property type="entry name" value="SLL1222 PROTEIN"/>
    <property type="match status" value="1"/>
</dbReference>
<dbReference type="EMBL" id="ASRX01000106">
    <property type="protein sequence ID" value="EYF00555.1"/>
    <property type="molecule type" value="Genomic_DNA"/>
</dbReference>
<dbReference type="InterPro" id="IPR008538">
    <property type="entry name" value="Uma2"/>
</dbReference>
<protein>
    <recommendedName>
        <fullName evidence="1">Putative restriction endonuclease domain-containing protein</fullName>
    </recommendedName>
</protein>
<dbReference type="PANTHER" id="PTHR34107">
    <property type="entry name" value="SLL0198 PROTEIN-RELATED"/>
    <property type="match status" value="1"/>
</dbReference>
<reference evidence="2 3" key="1">
    <citation type="submission" date="2013-05" db="EMBL/GenBank/DDBJ databases">
        <title>Genome assembly of Chondromyces apiculatus DSM 436.</title>
        <authorList>
            <person name="Sharma G."/>
            <person name="Khatri I."/>
            <person name="Kaur C."/>
            <person name="Mayilraj S."/>
            <person name="Subramanian S."/>
        </authorList>
    </citation>
    <scope>NUCLEOTIDE SEQUENCE [LARGE SCALE GENOMIC DNA]</scope>
    <source>
        <strain evidence="2 3">DSM 436</strain>
    </source>
</reference>
<evidence type="ECO:0000259" key="1">
    <source>
        <dbReference type="Pfam" id="PF05685"/>
    </source>
</evidence>
<dbReference type="AlphaFoldDB" id="A0A017SVF7"/>
<evidence type="ECO:0000313" key="2">
    <source>
        <dbReference type="EMBL" id="EYF00555.1"/>
    </source>
</evidence>
<sequence>MRLPKVGERRRGKAAWYDAHALVTPLPAPESFRARPMTLAAWAALPEDEAGELVDGRLVEEEGPDAVHEVLVVWVIRMLGGFIIPRGGLVLGSDAKFVVSVPRGRKPDASAYLPGSRKPPRRGPIGVPPDIMVEVVSPSPRDARRDRVEKIHEYAAFGVRWYWILDPQEMTLTIFELGTDGRYVHALGAVDGIVTEVPGLEGLTLDLDALWSEVDRLGPESGEGPLGGVDTV</sequence>
<dbReference type="STRING" id="1192034.CAP_0484"/>
<dbReference type="InterPro" id="IPR011335">
    <property type="entry name" value="Restrct_endonuc-II-like"/>
</dbReference>
<dbReference type="Proteomes" id="UP000019678">
    <property type="component" value="Unassembled WGS sequence"/>
</dbReference>
<dbReference type="Pfam" id="PF05685">
    <property type="entry name" value="Uma2"/>
    <property type="match status" value="1"/>
</dbReference>
<dbReference type="SUPFAM" id="SSF52980">
    <property type="entry name" value="Restriction endonuclease-like"/>
    <property type="match status" value="1"/>
</dbReference>
<gene>
    <name evidence="2" type="ORF">CAP_0484</name>
</gene>
<dbReference type="InterPro" id="IPR012296">
    <property type="entry name" value="Nuclease_put_TT1808"/>
</dbReference>
<keyword evidence="3" id="KW-1185">Reference proteome</keyword>
<dbReference type="CDD" id="cd06260">
    <property type="entry name" value="DUF820-like"/>
    <property type="match status" value="1"/>
</dbReference>
<dbReference type="Gene3D" id="3.90.1570.10">
    <property type="entry name" value="tt1808, chain A"/>
    <property type="match status" value="1"/>
</dbReference>
<evidence type="ECO:0000313" key="3">
    <source>
        <dbReference type="Proteomes" id="UP000019678"/>
    </source>
</evidence>
<comment type="caution">
    <text evidence="2">The sequence shown here is derived from an EMBL/GenBank/DDBJ whole genome shotgun (WGS) entry which is preliminary data.</text>
</comment>
<proteinExistence type="predicted"/>